<protein>
    <recommendedName>
        <fullName evidence="3">5'-nucleotidase</fullName>
        <ecNumber evidence="3">3.1.3.5</ecNumber>
    </recommendedName>
</protein>
<dbReference type="GO" id="GO:0046872">
    <property type="term" value="F:metal ion binding"/>
    <property type="evidence" value="ECO:0007669"/>
    <property type="project" value="UniProtKB-KW"/>
</dbReference>
<dbReference type="EMBL" id="AMXI01001508">
    <property type="protein sequence ID" value="EKN38575.1"/>
    <property type="molecule type" value="Genomic_DNA"/>
</dbReference>
<dbReference type="GO" id="GO:0004309">
    <property type="term" value="F:exopolyphosphatase activity"/>
    <property type="evidence" value="ECO:0007669"/>
    <property type="project" value="TreeGrafter"/>
</dbReference>
<dbReference type="EC" id="3.1.3.5" evidence="3"/>
<accession>M1ZT86</accession>
<dbReference type="InterPro" id="IPR002828">
    <property type="entry name" value="SurE-like_Pase/nucleotidase"/>
</dbReference>
<dbReference type="PANTHER" id="PTHR30457">
    <property type="entry name" value="5'-NUCLEOTIDASE SURE"/>
    <property type="match status" value="1"/>
</dbReference>
<dbReference type="PANTHER" id="PTHR30457:SF12">
    <property type="entry name" value="5'_3'-NUCLEOTIDASE SURE"/>
    <property type="match status" value="1"/>
</dbReference>
<comment type="similarity">
    <text evidence="2">Belongs to the SurE nucleotidase family.</text>
</comment>
<evidence type="ECO:0000256" key="4">
    <source>
        <dbReference type="ARBA" id="ARBA00022490"/>
    </source>
</evidence>
<evidence type="ECO:0000256" key="7">
    <source>
        <dbReference type="ARBA" id="ARBA00022801"/>
    </source>
</evidence>
<dbReference type="NCBIfam" id="TIGR00087">
    <property type="entry name" value="surE"/>
    <property type="match status" value="1"/>
</dbReference>
<gene>
    <name evidence="9" type="ORF">CFSAN001627_23779</name>
</gene>
<dbReference type="GO" id="GO:0008253">
    <property type="term" value="F:5'-nucleotidase activity"/>
    <property type="evidence" value="ECO:0007669"/>
    <property type="project" value="UniProtKB-EC"/>
</dbReference>
<organism evidence="9 10">
    <name type="scientific">Clostridium botulinum CFSAN001627</name>
    <dbReference type="NCBI Taxonomy" id="1232189"/>
    <lineage>
        <taxon>Bacteria</taxon>
        <taxon>Bacillati</taxon>
        <taxon>Bacillota</taxon>
        <taxon>Clostridia</taxon>
        <taxon>Eubacteriales</taxon>
        <taxon>Clostridiaceae</taxon>
        <taxon>Clostridium</taxon>
    </lineage>
</organism>
<dbReference type="GO" id="GO:0000166">
    <property type="term" value="F:nucleotide binding"/>
    <property type="evidence" value="ECO:0007669"/>
    <property type="project" value="UniProtKB-KW"/>
</dbReference>
<dbReference type="PATRIC" id="fig|1232189.3.peg.3705"/>
<dbReference type="InterPro" id="IPR030048">
    <property type="entry name" value="SurE"/>
</dbReference>
<comment type="caution">
    <text evidence="9">The sequence shown here is derived from an EMBL/GenBank/DDBJ whole genome shotgun (WGS) entry which is preliminary data.</text>
</comment>
<evidence type="ECO:0000313" key="10">
    <source>
        <dbReference type="Proteomes" id="UP000011944"/>
    </source>
</evidence>
<dbReference type="Gene3D" id="3.40.1210.10">
    <property type="entry name" value="Survival protein SurE-like phosphatase/nucleotidase"/>
    <property type="match status" value="1"/>
</dbReference>
<dbReference type="Pfam" id="PF01975">
    <property type="entry name" value="SurE"/>
    <property type="match status" value="1"/>
</dbReference>
<dbReference type="SUPFAM" id="SSF64167">
    <property type="entry name" value="SurE-like"/>
    <property type="match status" value="1"/>
</dbReference>
<name>M1ZT86_CLOBO</name>
<dbReference type="InterPro" id="IPR036523">
    <property type="entry name" value="SurE-like_sf"/>
</dbReference>
<reference evidence="9 10" key="1">
    <citation type="submission" date="2012-10" db="EMBL/GenBank/DDBJ databases">
        <authorList>
            <person name="Strain E.A."/>
            <person name="Brown E."/>
            <person name="Allard M.W."/>
            <person name="Gonzalez-Escalona N."/>
            <person name="Timme R."/>
        </authorList>
    </citation>
    <scope>NUCLEOTIDE SEQUENCE [LARGE SCALE GENOMIC DNA]</scope>
    <source>
        <strain evidence="9 10">CFSAN001627</strain>
    </source>
</reference>
<dbReference type="Proteomes" id="UP000011944">
    <property type="component" value="Unassembled WGS sequence"/>
</dbReference>
<evidence type="ECO:0000256" key="3">
    <source>
        <dbReference type="ARBA" id="ARBA00012643"/>
    </source>
</evidence>
<keyword evidence="4" id="KW-0963">Cytoplasm</keyword>
<evidence type="ECO:0000256" key="2">
    <source>
        <dbReference type="ARBA" id="ARBA00011062"/>
    </source>
</evidence>
<keyword evidence="5" id="KW-0479">Metal-binding</keyword>
<evidence type="ECO:0000259" key="8">
    <source>
        <dbReference type="Pfam" id="PF01975"/>
    </source>
</evidence>
<dbReference type="NCBIfam" id="NF010543">
    <property type="entry name" value="PRK13933.1"/>
    <property type="match status" value="1"/>
</dbReference>
<evidence type="ECO:0000256" key="6">
    <source>
        <dbReference type="ARBA" id="ARBA00022741"/>
    </source>
</evidence>
<reference evidence="9 10" key="2">
    <citation type="submission" date="2013-03" db="EMBL/GenBank/DDBJ databases">
        <title>Diversity in Clostridium botulinum.</title>
        <authorList>
            <person name="Timme R.E."/>
            <person name="Allard M."/>
            <person name="Luo Y."/>
            <person name="Strain E."/>
            <person name="Gonzalez-Escalona N."/>
            <person name="Brown E."/>
        </authorList>
    </citation>
    <scope>NUCLEOTIDE SEQUENCE [LARGE SCALE GENOMIC DNA]</scope>
    <source>
        <strain evidence="9 10">CFSAN001627</strain>
    </source>
</reference>
<evidence type="ECO:0000256" key="5">
    <source>
        <dbReference type="ARBA" id="ARBA00022723"/>
    </source>
</evidence>
<dbReference type="AlphaFoldDB" id="M1ZT86"/>
<keyword evidence="6" id="KW-0547">Nucleotide-binding</keyword>
<sequence>MNILLTNDDGIEAEGINTLAELLSKYHDVTMVAPENQRSASSHSITIYEPIIVKQVKKPYNIEAYSISGTPADCVRVALDKLVPDNIDMVISGINKGLNIGNDILYSGTVSAAIEGAMYKVPSMAVSAQFIKNKKENYKIAAKYALRMLNRLKKEDLKNDVVLNLNIPFAVKRK</sequence>
<evidence type="ECO:0000256" key="1">
    <source>
        <dbReference type="ARBA" id="ARBA00000815"/>
    </source>
</evidence>
<proteinExistence type="inferred from homology"/>
<dbReference type="GO" id="GO:0008254">
    <property type="term" value="F:3'-nucleotidase activity"/>
    <property type="evidence" value="ECO:0007669"/>
    <property type="project" value="TreeGrafter"/>
</dbReference>
<feature type="domain" description="Survival protein SurE-like phosphatase/nucleotidase" evidence="8">
    <location>
        <begin position="3"/>
        <end position="168"/>
    </location>
</feature>
<evidence type="ECO:0000313" key="9">
    <source>
        <dbReference type="EMBL" id="EKN38575.1"/>
    </source>
</evidence>
<keyword evidence="7 9" id="KW-0378">Hydrolase</keyword>
<comment type="catalytic activity">
    <reaction evidence="1">
        <text>a ribonucleoside 5'-phosphate + H2O = a ribonucleoside + phosphate</text>
        <dbReference type="Rhea" id="RHEA:12484"/>
        <dbReference type="ChEBI" id="CHEBI:15377"/>
        <dbReference type="ChEBI" id="CHEBI:18254"/>
        <dbReference type="ChEBI" id="CHEBI:43474"/>
        <dbReference type="ChEBI" id="CHEBI:58043"/>
        <dbReference type="EC" id="3.1.3.5"/>
    </reaction>
</comment>